<feature type="transmembrane region" description="Helical" evidence="2">
    <location>
        <begin position="312"/>
        <end position="333"/>
    </location>
</feature>
<dbReference type="GO" id="GO:0004129">
    <property type="term" value="F:cytochrome-c oxidase activity"/>
    <property type="evidence" value="ECO:0007669"/>
    <property type="project" value="InterPro"/>
</dbReference>
<dbReference type="GO" id="GO:0009060">
    <property type="term" value="P:aerobic respiration"/>
    <property type="evidence" value="ECO:0007669"/>
    <property type="project" value="InterPro"/>
</dbReference>
<feature type="transmembrane region" description="Helical" evidence="2">
    <location>
        <begin position="93"/>
        <end position="114"/>
    </location>
</feature>
<dbReference type="Gene3D" id="1.20.210.10">
    <property type="entry name" value="Cytochrome c oxidase-like, subunit I domain"/>
    <property type="match status" value="1"/>
</dbReference>
<keyword evidence="2" id="KW-0812">Transmembrane</keyword>
<evidence type="ECO:0000259" key="3">
    <source>
        <dbReference type="PROSITE" id="PS50855"/>
    </source>
</evidence>
<dbReference type="SUPFAM" id="SSF81442">
    <property type="entry name" value="Cytochrome c oxidase subunit I-like"/>
    <property type="match status" value="1"/>
</dbReference>
<dbReference type="InterPro" id="IPR023616">
    <property type="entry name" value="Cyt_c_oxase-like_su1_dom"/>
</dbReference>
<evidence type="ECO:0000313" key="5">
    <source>
        <dbReference type="Proteomes" id="UP000034410"/>
    </source>
</evidence>
<dbReference type="PATRIC" id="fig|1543721.4.peg.328"/>
<proteinExistence type="predicted"/>
<dbReference type="AlphaFoldDB" id="A0A0F7JXB1"/>
<name>A0A0F7JXB1_9GAMM</name>
<evidence type="ECO:0000313" key="4">
    <source>
        <dbReference type="EMBL" id="AKH19243.1"/>
    </source>
</evidence>
<protein>
    <recommendedName>
        <fullName evidence="3">Cytochrome oxidase subunit I profile domain-containing protein</fullName>
    </recommendedName>
</protein>
<keyword evidence="2" id="KW-1133">Transmembrane helix</keyword>
<dbReference type="PROSITE" id="PS50855">
    <property type="entry name" value="COX1"/>
    <property type="match status" value="1"/>
</dbReference>
<dbReference type="InterPro" id="IPR000883">
    <property type="entry name" value="Cyt_C_Oxase_1"/>
</dbReference>
<dbReference type="KEGG" id="seds:AAY24_01545"/>
<feature type="transmembrane region" description="Helical" evidence="2">
    <location>
        <begin position="374"/>
        <end position="398"/>
    </location>
</feature>
<evidence type="ECO:0000256" key="2">
    <source>
        <dbReference type="SAM" id="Phobius"/>
    </source>
</evidence>
<keyword evidence="2" id="KW-0472">Membrane</keyword>
<feature type="domain" description="Cytochrome oxidase subunit I profile" evidence="3">
    <location>
        <begin position="19"/>
        <end position="486"/>
    </location>
</feature>
<keyword evidence="1" id="KW-0813">Transport</keyword>
<feature type="transmembrane region" description="Helical" evidence="2">
    <location>
        <begin position="418"/>
        <end position="440"/>
    </location>
</feature>
<reference evidence="4 5" key="1">
    <citation type="journal article" date="2015" name="Genome Announc.">
        <title>Complete Genome Sequence of Sedimenticola thiotaurini Strain SIP-G1, a Polyphosphate- and Polyhydroxyalkanoate-Accumulating Sulfur-Oxidizing Gammaproteobacterium Isolated from Salt Marsh Sediments.</title>
        <authorList>
            <person name="Flood B.E."/>
            <person name="Jones D.S."/>
            <person name="Bailey J.V."/>
        </authorList>
    </citation>
    <scope>NUCLEOTIDE SEQUENCE [LARGE SCALE GENOMIC DNA]</scope>
    <source>
        <strain evidence="4 5">SIP-G1</strain>
    </source>
</reference>
<accession>A0A0F7JXB1</accession>
<feature type="transmembrane region" description="Helical" evidence="2">
    <location>
        <begin position="452"/>
        <end position="476"/>
    </location>
</feature>
<dbReference type="GO" id="GO:0016020">
    <property type="term" value="C:membrane"/>
    <property type="evidence" value="ECO:0007669"/>
    <property type="project" value="InterPro"/>
</dbReference>
<keyword evidence="1" id="KW-0679">Respiratory chain</keyword>
<dbReference type="PANTHER" id="PTHR10422">
    <property type="entry name" value="CYTOCHROME C OXIDASE SUBUNIT 1"/>
    <property type="match status" value="1"/>
</dbReference>
<gene>
    <name evidence="4" type="ORF">AAY24_01545</name>
</gene>
<feature type="transmembrane region" description="Helical" evidence="2">
    <location>
        <begin position="50"/>
        <end position="72"/>
    </location>
</feature>
<dbReference type="GO" id="GO:0020037">
    <property type="term" value="F:heme binding"/>
    <property type="evidence" value="ECO:0007669"/>
    <property type="project" value="InterPro"/>
</dbReference>
<dbReference type="Proteomes" id="UP000034410">
    <property type="component" value="Chromosome"/>
</dbReference>
<organism evidence="4 5">
    <name type="scientific">Sedimenticola thiotaurini</name>
    <dbReference type="NCBI Taxonomy" id="1543721"/>
    <lineage>
        <taxon>Bacteria</taxon>
        <taxon>Pseudomonadati</taxon>
        <taxon>Pseudomonadota</taxon>
        <taxon>Gammaproteobacteria</taxon>
        <taxon>Chromatiales</taxon>
        <taxon>Sedimenticolaceae</taxon>
        <taxon>Sedimenticola</taxon>
    </lineage>
</organism>
<dbReference type="Pfam" id="PF00115">
    <property type="entry name" value="COX1"/>
    <property type="match status" value="1"/>
</dbReference>
<evidence type="ECO:0000256" key="1">
    <source>
        <dbReference type="ARBA" id="ARBA00022660"/>
    </source>
</evidence>
<keyword evidence="5" id="KW-1185">Reference proteome</keyword>
<feature type="transmembrane region" description="Helical" evidence="2">
    <location>
        <begin position="345"/>
        <end position="368"/>
    </location>
</feature>
<feature type="transmembrane region" description="Helical" evidence="2">
    <location>
        <begin position="234"/>
        <end position="263"/>
    </location>
</feature>
<feature type="transmembrane region" description="Helical" evidence="2">
    <location>
        <begin position="134"/>
        <end position="157"/>
    </location>
</feature>
<dbReference type="InterPro" id="IPR036927">
    <property type="entry name" value="Cyt_c_oxase-like_su1_sf"/>
</dbReference>
<keyword evidence="1" id="KW-0249">Electron transport</keyword>
<feature type="transmembrane region" description="Helical" evidence="2">
    <location>
        <begin position="25"/>
        <end position="44"/>
    </location>
</feature>
<dbReference type="EMBL" id="CP011412">
    <property type="protein sequence ID" value="AKH19243.1"/>
    <property type="molecule type" value="Genomic_DNA"/>
</dbReference>
<feature type="transmembrane region" description="Helical" evidence="2">
    <location>
        <begin position="275"/>
        <end position="292"/>
    </location>
</feature>
<feature type="transmembrane region" description="Helical" evidence="2">
    <location>
        <begin position="187"/>
        <end position="214"/>
    </location>
</feature>
<sequence>MFDVDESTGLSDINTWPAMMIMTSLVWLIVAILLGLLMPVIQFGGLDTNLFYTAITLHGAALAFPFLFQFMMGISLHRSGGCMGKSASGKLTTAIYICMNGGALLLTLAVLGGLKISYTIMYPLPLVGAQMGQWSMGMVVLGFTGIAMVLTSMIFLYPIQIIRMSFFGEQREELLLSARTLKDPGMLGMVMSIMILLVTGTPLMVVIYSILLGLYGFVSLEAISWATEPVVFQYVFYIFAHNLMEAMAIMVISAVYATLPLYLADGTRKLYSDKLANLALWILLVTSVTSFFHHFYTTNPGLPSALAYHGNFMSWATGIGAALSIFTILATIWKHGIKPEPGLMAILAGFVVYIMDGINAMVAGNVAVSSHIHGTIWVGGHAMSVLIAMCLMWMGVLYHHYPVITGKKLDKKLGNRFVTLYTIGAIGLLLSFAAGGAMGMPRRFAEWDAGPIGWTIAGVAILVFGLFLMAGFFTYMQNFFKSRSIS</sequence>